<name>A0A6B2LZ99_9BACT</name>
<comment type="catalytic activity">
    <reaction evidence="4 5">
        <text>L-glutaminyl-[peptide chain release factor] + S-adenosyl-L-methionine = N(5)-methyl-L-glutaminyl-[peptide chain release factor] + S-adenosyl-L-homocysteine + H(+)</text>
        <dbReference type="Rhea" id="RHEA:42896"/>
        <dbReference type="Rhea" id="RHEA-COMP:10271"/>
        <dbReference type="Rhea" id="RHEA-COMP:10272"/>
        <dbReference type="ChEBI" id="CHEBI:15378"/>
        <dbReference type="ChEBI" id="CHEBI:30011"/>
        <dbReference type="ChEBI" id="CHEBI:57856"/>
        <dbReference type="ChEBI" id="CHEBI:59789"/>
        <dbReference type="ChEBI" id="CHEBI:61891"/>
        <dbReference type="EC" id="2.1.1.297"/>
    </reaction>
</comment>
<gene>
    <name evidence="5 8" type="primary">prmC</name>
    <name evidence="8" type="ORF">G0Q06_05905</name>
</gene>
<comment type="caution">
    <text evidence="8">The sequence shown here is derived from an EMBL/GenBank/DDBJ whole genome shotgun (WGS) entry which is preliminary data.</text>
</comment>
<evidence type="ECO:0000313" key="8">
    <source>
        <dbReference type="EMBL" id="NDV61978.1"/>
    </source>
</evidence>
<dbReference type="HAMAP" id="MF_02126">
    <property type="entry name" value="RF_methyltr_PrmC"/>
    <property type="match status" value="1"/>
</dbReference>
<dbReference type="InterPro" id="IPR007848">
    <property type="entry name" value="Small_mtfrase_dom"/>
</dbReference>
<evidence type="ECO:0000256" key="4">
    <source>
        <dbReference type="ARBA" id="ARBA00048391"/>
    </source>
</evidence>
<feature type="binding site" evidence="5">
    <location>
        <begin position="187"/>
        <end position="190"/>
    </location>
    <ligand>
        <name>substrate</name>
    </ligand>
</feature>
<dbReference type="Proteomes" id="UP000478417">
    <property type="component" value="Unassembled WGS sequence"/>
</dbReference>
<feature type="domain" description="Release factor glutamine methyltransferase N-terminal" evidence="7">
    <location>
        <begin position="6"/>
        <end position="76"/>
    </location>
</feature>
<dbReference type="InterPro" id="IPR029063">
    <property type="entry name" value="SAM-dependent_MTases_sf"/>
</dbReference>
<sequence>MQQVVEVLKKTESFFDRSGIESPKVEAEWLLASVLDCKRLELYLQWDKPLQEDLLEQLRPLVKRRASGEPLQYVLGYSEFHDIRIAVAPGVLIPRPETELLVEFILAHLREIDSPRIVDLGTGSGAIALALAKALPRARILAVEKSSDALVQARQNAETLGLRERVAFRSGDWLKDLSFEADCIVSNPPYLTEEEWQAARPEVKEYEPKDALVAADGGTGDLRKIVRDAGDRLAPNGLLALEMGIDHGPTMSALARDYGYGEVLVKNDDSGRERFLFARKG</sequence>
<evidence type="ECO:0000313" key="9">
    <source>
        <dbReference type="Proteomes" id="UP000478417"/>
    </source>
</evidence>
<dbReference type="InterPro" id="IPR002052">
    <property type="entry name" value="DNA_methylase_N6_adenine_CS"/>
</dbReference>
<comment type="similarity">
    <text evidence="5">Belongs to the protein N5-glutamine methyltransferase family. PrmC subfamily.</text>
</comment>
<dbReference type="SUPFAM" id="SSF53335">
    <property type="entry name" value="S-adenosyl-L-methionine-dependent methyltransferases"/>
    <property type="match status" value="1"/>
</dbReference>
<dbReference type="InterPro" id="IPR050320">
    <property type="entry name" value="N5-glutamine_MTase"/>
</dbReference>
<dbReference type="EMBL" id="JAAGNX010000002">
    <property type="protein sequence ID" value="NDV61978.1"/>
    <property type="molecule type" value="Genomic_DNA"/>
</dbReference>
<proteinExistence type="inferred from homology"/>
<keyword evidence="9" id="KW-1185">Reference proteome</keyword>
<dbReference type="PANTHER" id="PTHR18895">
    <property type="entry name" value="HEMK METHYLTRANSFERASE"/>
    <property type="match status" value="1"/>
</dbReference>
<dbReference type="InterPro" id="IPR040758">
    <property type="entry name" value="PrmC_N"/>
</dbReference>
<dbReference type="GO" id="GO:0003676">
    <property type="term" value="F:nucleic acid binding"/>
    <property type="evidence" value="ECO:0007669"/>
    <property type="project" value="InterPro"/>
</dbReference>
<dbReference type="NCBIfam" id="TIGR00536">
    <property type="entry name" value="hemK_fam"/>
    <property type="match status" value="1"/>
</dbReference>
<dbReference type="Gene3D" id="3.40.50.150">
    <property type="entry name" value="Vaccinia Virus protein VP39"/>
    <property type="match status" value="1"/>
</dbReference>
<dbReference type="EC" id="2.1.1.297" evidence="5"/>
<keyword evidence="1 5" id="KW-0489">Methyltransferase</keyword>
<feature type="binding site" evidence="5">
    <location>
        <begin position="121"/>
        <end position="125"/>
    </location>
    <ligand>
        <name>S-adenosyl-L-methionine</name>
        <dbReference type="ChEBI" id="CHEBI:59789"/>
    </ligand>
</feature>
<feature type="binding site" evidence="5">
    <location>
        <position position="187"/>
    </location>
    <ligand>
        <name>S-adenosyl-L-methionine</name>
        <dbReference type="ChEBI" id="CHEBI:59789"/>
    </ligand>
</feature>
<evidence type="ECO:0000256" key="5">
    <source>
        <dbReference type="HAMAP-Rule" id="MF_02126"/>
    </source>
</evidence>
<dbReference type="Pfam" id="PF05175">
    <property type="entry name" value="MTS"/>
    <property type="match status" value="1"/>
</dbReference>
<dbReference type="InterPro" id="IPR019874">
    <property type="entry name" value="RF_methyltr_PrmC"/>
</dbReference>
<dbReference type="NCBIfam" id="TIGR03534">
    <property type="entry name" value="RF_mod_PrmC"/>
    <property type="match status" value="1"/>
</dbReference>
<evidence type="ECO:0000256" key="3">
    <source>
        <dbReference type="ARBA" id="ARBA00022691"/>
    </source>
</evidence>
<dbReference type="InterPro" id="IPR004556">
    <property type="entry name" value="HemK-like"/>
</dbReference>
<dbReference type="AlphaFoldDB" id="A0A6B2LZ99"/>
<dbReference type="Pfam" id="PF17827">
    <property type="entry name" value="PrmC_N"/>
    <property type="match status" value="1"/>
</dbReference>
<dbReference type="RefSeq" id="WP_163963465.1">
    <property type="nucleotide sequence ID" value="NZ_JAAGNX010000002.1"/>
</dbReference>
<reference evidence="8 9" key="1">
    <citation type="submission" date="2020-02" db="EMBL/GenBank/DDBJ databases">
        <title>Albibacoteraceae fam. nov., the first described family within the subdivision 4 Verrucomicrobia.</title>
        <authorList>
            <person name="Xi F."/>
        </authorList>
    </citation>
    <scope>NUCLEOTIDE SEQUENCE [LARGE SCALE GENOMIC DNA]</scope>
    <source>
        <strain evidence="8 9">CK1056</strain>
    </source>
</reference>
<feature type="domain" description="Methyltransferase small" evidence="6">
    <location>
        <begin position="103"/>
        <end position="195"/>
    </location>
</feature>
<dbReference type="GO" id="GO:0032259">
    <property type="term" value="P:methylation"/>
    <property type="evidence" value="ECO:0007669"/>
    <property type="project" value="UniProtKB-KW"/>
</dbReference>
<keyword evidence="2 5" id="KW-0808">Transferase</keyword>
<comment type="function">
    <text evidence="5">Methylates the class 1 translation termination release factors RF1/PrfA and RF2/PrfB on the glutamine residue of the universally conserved GGQ motif.</text>
</comment>
<accession>A0A6B2LZ99</accession>
<organism evidence="8 9">
    <name type="scientific">Oceanipulchritudo coccoides</name>
    <dbReference type="NCBI Taxonomy" id="2706888"/>
    <lineage>
        <taxon>Bacteria</taxon>
        <taxon>Pseudomonadati</taxon>
        <taxon>Verrucomicrobiota</taxon>
        <taxon>Opitutia</taxon>
        <taxon>Puniceicoccales</taxon>
        <taxon>Oceanipulchritudinaceae</taxon>
        <taxon>Oceanipulchritudo</taxon>
    </lineage>
</organism>
<feature type="binding site" evidence="5">
    <location>
        <position position="173"/>
    </location>
    <ligand>
        <name>S-adenosyl-L-methionine</name>
        <dbReference type="ChEBI" id="CHEBI:59789"/>
    </ligand>
</feature>
<evidence type="ECO:0000256" key="2">
    <source>
        <dbReference type="ARBA" id="ARBA00022679"/>
    </source>
</evidence>
<evidence type="ECO:0000259" key="7">
    <source>
        <dbReference type="Pfam" id="PF17827"/>
    </source>
</evidence>
<feature type="binding site" evidence="5">
    <location>
        <position position="144"/>
    </location>
    <ligand>
        <name>S-adenosyl-L-methionine</name>
        <dbReference type="ChEBI" id="CHEBI:59789"/>
    </ligand>
</feature>
<dbReference type="PANTHER" id="PTHR18895:SF74">
    <property type="entry name" value="MTRF1L RELEASE FACTOR GLUTAMINE METHYLTRANSFERASE"/>
    <property type="match status" value="1"/>
</dbReference>
<evidence type="ECO:0000259" key="6">
    <source>
        <dbReference type="Pfam" id="PF05175"/>
    </source>
</evidence>
<dbReference type="Gene3D" id="1.10.8.10">
    <property type="entry name" value="DNA helicase RuvA subunit, C-terminal domain"/>
    <property type="match status" value="1"/>
</dbReference>
<protein>
    <recommendedName>
        <fullName evidence="5">Release factor glutamine methyltransferase</fullName>
        <shortName evidence="5">RF MTase</shortName>
        <ecNumber evidence="5">2.1.1.297</ecNumber>
    </recommendedName>
    <alternativeName>
        <fullName evidence="5">N5-glutamine methyltransferase PrmC</fullName>
    </alternativeName>
    <alternativeName>
        <fullName evidence="5">Protein-(glutamine-N5) MTase PrmC</fullName>
    </alternativeName>
    <alternativeName>
        <fullName evidence="5">Protein-glutamine N-methyltransferase PrmC</fullName>
    </alternativeName>
</protein>
<dbReference type="GO" id="GO:0102559">
    <property type="term" value="F:peptide chain release factor N(5)-glutamine methyltransferase activity"/>
    <property type="evidence" value="ECO:0007669"/>
    <property type="project" value="UniProtKB-EC"/>
</dbReference>
<keyword evidence="3 5" id="KW-0949">S-adenosyl-L-methionine</keyword>
<evidence type="ECO:0000256" key="1">
    <source>
        <dbReference type="ARBA" id="ARBA00022603"/>
    </source>
</evidence>
<dbReference type="PROSITE" id="PS00092">
    <property type="entry name" value="N6_MTASE"/>
    <property type="match status" value="1"/>
</dbReference>
<dbReference type="CDD" id="cd02440">
    <property type="entry name" value="AdoMet_MTases"/>
    <property type="match status" value="1"/>
</dbReference>